<dbReference type="InterPro" id="IPR028131">
    <property type="entry name" value="VASH1"/>
</dbReference>
<dbReference type="AlphaFoldDB" id="A0A2J7ZYF7"/>
<evidence type="ECO:0000313" key="3">
    <source>
        <dbReference type="Proteomes" id="UP000236333"/>
    </source>
</evidence>
<feature type="compositionally biased region" description="Low complexity" evidence="1">
    <location>
        <begin position="256"/>
        <end position="300"/>
    </location>
</feature>
<organism evidence="2 3">
    <name type="scientific">Tetrabaena socialis</name>
    <dbReference type="NCBI Taxonomy" id="47790"/>
    <lineage>
        <taxon>Eukaryota</taxon>
        <taxon>Viridiplantae</taxon>
        <taxon>Chlorophyta</taxon>
        <taxon>core chlorophytes</taxon>
        <taxon>Chlorophyceae</taxon>
        <taxon>CS clade</taxon>
        <taxon>Chlamydomonadales</taxon>
        <taxon>Tetrabaenaceae</taxon>
        <taxon>Tetrabaena</taxon>
    </lineage>
</organism>
<keyword evidence="3" id="KW-1185">Reference proteome</keyword>
<comment type="caution">
    <text evidence="2">The sequence shown here is derived from an EMBL/GenBank/DDBJ whole genome shotgun (WGS) entry which is preliminary data.</text>
</comment>
<feature type="compositionally biased region" description="Low complexity" evidence="1">
    <location>
        <begin position="332"/>
        <end position="357"/>
    </location>
</feature>
<feature type="compositionally biased region" description="Gly residues" evidence="1">
    <location>
        <begin position="215"/>
        <end position="225"/>
    </location>
</feature>
<evidence type="ECO:0000313" key="2">
    <source>
        <dbReference type="EMBL" id="PNH05301.1"/>
    </source>
</evidence>
<dbReference type="PANTHER" id="PTHR15750">
    <property type="entry name" value="VASOHIBIN-1-LIKE ISOFORM X2"/>
    <property type="match status" value="1"/>
</dbReference>
<dbReference type="PANTHER" id="PTHR15750:SF2">
    <property type="entry name" value="VASOHIBIN"/>
    <property type="match status" value="1"/>
</dbReference>
<evidence type="ECO:0000256" key="1">
    <source>
        <dbReference type="SAM" id="MobiDB-lite"/>
    </source>
</evidence>
<reference evidence="2 3" key="1">
    <citation type="journal article" date="2017" name="Mol. Biol. Evol.">
        <title>The 4-celled Tetrabaena socialis nuclear genome reveals the essential components for genetic control of cell number at the origin of multicellularity in the volvocine lineage.</title>
        <authorList>
            <person name="Featherston J."/>
            <person name="Arakaki Y."/>
            <person name="Hanschen E.R."/>
            <person name="Ferris P.J."/>
            <person name="Michod R.E."/>
            <person name="Olson B.J.S.C."/>
            <person name="Nozaki H."/>
            <person name="Durand P.M."/>
        </authorList>
    </citation>
    <scope>NUCLEOTIDE SEQUENCE [LARGE SCALE GENOMIC DNA]</scope>
    <source>
        <strain evidence="2 3">NIES-571</strain>
    </source>
</reference>
<dbReference type="Pfam" id="PF14822">
    <property type="entry name" value="Vasohibin"/>
    <property type="match status" value="1"/>
</dbReference>
<feature type="compositionally biased region" description="Gly residues" evidence="1">
    <location>
        <begin position="412"/>
        <end position="433"/>
    </location>
</feature>
<dbReference type="EMBL" id="PGGS01000316">
    <property type="protein sequence ID" value="PNH05301.1"/>
    <property type="molecule type" value="Genomic_DNA"/>
</dbReference>
<feature type="compositionally biased region" description="Acidic residues" evidence="1">
    <location>
        <begin position="439"/>
        <end position="456"/>
    </location>
</feature>
<dbReference type="Proteomes" id="UP000236333">
    <property type="component" value="Unassembled WGS sequence"/>
</dbReference>
<dbReference type="OrthoDB" id="9974232at2759"/>
<feature type="region of interest" description="Disordered" evidence="1">
    <location>
        <begin position="198"/>
        <end position="471"/>
    </location>
</feature>
<sequence length="471" mass="47182">MHECKPADKRCERCVCGANTSKGDMCAHAAAGVLGPSTSATMVAVFLGTLLTAGWADVDRLPLAFKSTVQGQTYRHIVLLVHHVPTRKWGALGLSRRPELMDKDLVYDSLADVVSDYKASYERWWHRLAKVRLPGYAGVYVGLPLEHDTYYAGPVCWRYLTLSLTGRKPWQAHRSALDSFEAHARRLAAKFRALGTRPPADGSLGGAEQQQQPQAGGGGDAGGGVVAAARCAKSVSPSRRRTSLQQQPPPLPRRPLTPLRLRTAVSTAAAATDSAAAGAASSAPGPAAPAQGPPQTVVPPSAQPEEQLVPGKGGGSTGCSSSTGGSSGGAVGSSSGAVDSSSGAVGSSGATTSSAAVRGGGGAAGDGDGAAPGGGTSTGAAALATARARAKPGPKAQARMLRQRIKAEEAGAGSGAAGADEGGGAGGARGGGAAWQAGDEGEGEDEDSESEEEEYLGPEAEGGGDGGEETG</sequence>
<gene>
    <name evidence="2" type="ORF">TSOC_008426</name>
</gene>
<feature type="compositionally biased region" description="Low complexity" evidence="1">
    <location>
        <begin position="378"/>
        <end position="387"/>
    </location>
</feature>
<dbReference type="GO" id="GO:0005737">
    <property type="term" value="C:cytoplasm"/>
    <property type="evidence" value="ECO:0007669"/>
    <property type="project" value="InterPro"/>
</dbReference>
<proteinExistence type="predicted"/>
<feature type="compositionally biased region" description="Gly residues" evidence="1">
    <location>
        <begin position="358"/>
        <end position="377"/>
    </location>
</feature>
<accession>A0A2J7ZYF7</accession>
<protein>
    <submittedName>
        <fullName evidence="2">Vasohibin-2</fullName>
    </submittedName>
</protein>
<name>A0A2J7ZYF7_9CHLO</name>